<protein>
    <submittedName>
        <fullName evidence="1">Uncharacterized protein</fullName>
    </submittedName>
</protein>
<dbReference type="EMBL" id="JANRMS010001298">
    <property type="protein sequence ID" value="KAJ3529346.1"/>
    <property type="molecule type" value="Genomic_DNA"/>
</dbReference>
<dbReference type="Proteomes" id="UP001148629">
    <property type="component" value="Unassembled WGS sequence"/>
</dbReference>
<gene>
    <name evidence="1" type="ORF">NM208_g9797</name>
</gene>
<sequence>MLPPDLDSRRNHPVLSATPKALDNGPLELPPLAFGQNAIERDLGDNDNETDDRRSSNTSSETLVDIDHLSIYEQDDNLKSQALSTTSIECHSDPTPARRPKSWPTLRRLVMDLIITTPAVCFLAYASCVLNAGGIEAEARVVQNLRSASAYGPTIFPIAFAAVFANALKAIASWRLERGITVLSLELLLSSRTVFSAFSAPFSIRTFNWLMPVLMILWAVSPLGGQAALRSVSIGPSGSTKPWNVQYLEFRSQLPLSVHRYNPLVERALPAVFGAFSTALSSPPEIKHSSQDAFGNIKIPFIEPYIESGADQDQDGWFKVDPEGNITYSALSGLPFASFNGMTERANYSFALGTSYLYTNCSVNATILLDKEWESYLKKHPEWNNHQTLIIQPGSQPVSNGKPREIVFTSWTEPAVANATCRVTTSYVEVDVRCRGFTCITSRIRPVQKPKNATIATVLDGMGPSDTLEFSDDQDHYFFGSFINATTLPSNALWTPRRYAGPIESYFINPDSPFAATYNRTQGWQYDEIWPVEDASFSNSFSQLLNTFWIPSIAPFTITGDSRSRMSAALEDRFPDQYVTGLEISDQLVLQPKIGWVFTLIVASQVMLLTGLFAAVMGVLRRGPLDRASLLLRDNPNASVGHVGSMEDGFDVATRMKGVNICLGDVKPEDEVGHLTVGALPELMPLNKQGRERLYG</sequence>
<proteinExistence type="predicted"/>
<evidence type="ECO:0000313" key="2">
    <source>
        <dbReference type="Proteomes" id="UP001148629"/>
    </source>
</evidence>
<accession>A0ACC1S0Q7</accession>
<name>A0ACC1S0Q7_9HYPO</name>
<organism evidence="1 2">
    <name type="scientific">Fusarium decemcellulare</name>
    <dbReference type="NCBI Taxonomy" id="57161"/>
    <lineage>
        <taxon>Eukaryota</taxon>
        <taxon>Fungi</taxon>
        <taxon>Dikarya</taxon>
        <taxon>Ascomycota</taxon>
        <taxon>Pezizomycotina</taxon>
        <taxon>Sordariomycetes</taxon>
        <taxon>Hypocreomycetidae</taxon>
        <taxon>Hypocreales</taxon>
        <taxon>Nectriaceae</taxon>
        <taxon>Fusarium</taxon>
        <taxon>Fusarium decemcellulare species complex</taxon>
    </lineage>
</organism>
<keyword evidence="2" id="KW-1185">Reference proteome</keyword>
<evidence type="ECO:0000313" key="1">
    <source>
        <dbReference type="EMBL" id="KAJ3529346.1"/>
    </source>
</evidence>
<reference evidence="1" key="1">
    <citation type="submission" date="2022-08" db="EMBL/GenBank/DDBJ databases">
        <title>Genome Sequence of Fusarium decemcellulare.</title>
        <authorList>
            <person name="Buettner E."/>
        </authorList>
    </citation>
    <scope>NUCLEOTIDE SEQUENCE</scope>
    <source>
        <strain evidence="1">Babe19</strain>
    </source>
</reference>
<comment type="caution">
    <text evidence="1">The sequence shown here is derived from an EMBL/GenBank/DDBJ whole genome shotgun (WGS) entry which is preliminary data.</text>
</comment>